<name>A0A382N9A5_9ZZZZ</name>
<dbReference type="AlphaFoldDB" id="A0A382N9A5"/>
<proteinExistence type="predicted"/>
<organism evidence="1">
    <name type="scientific">marine metagenome</name>
    <dbReference type="NCBI Taxonomy" id="408172"/>
    <lineage>
        <taxon>unclassified sequences</taxon>
        <taxon>metagenomes</taxon>
        <taxon>ecological metagenomes</taxon>
    </lineage>
</organism>
<accession>A0A382N9A5</accession>
<evidence type="ECO:0008006" key="2">
    <source>
        <dbReference type="Google" id="ProtNLM"/>
    </source>
</evidence>
<dbReference type="InterPro" id="IPR021335">
    <property type="entry name" value="DUF2948"/>
</dbReference>
<protein>
    <recommendedName>
        <fullName evidence="2">DUF2948 family protein</fullName>
    </recommendedName>
</protein>
<feature type="non-terminal residue" evidence="1">
    <location>
        <position position="1"/>
    </location>
</feature>
<gene>
    <name evidence="1" type="ORF">METZ01_LOCUS308975</name>
</gene>
<sequence>AADAEDFKVIAACLQDSVLRLGEMTYLSDEKRFVAVLDRFVWERSTGTNGMDGDLLQVQSGLCFNGITSVHVHGIDQRRKDEILELLTIAFESGTVTLVFAGKAAVKLEGEAIVCFLEDLAVPRPCGFSPRHPITPLP</sequence>
<reference evidence="1" key="1">
    <citation type="submission" date="2018-05" db="EMBL/GenBank/DDBJ databases">
        <authorList>
            <person name="Lanie J.A."/>
            <person name="Ng W.-L."/>
            <person name="Kazmierczak K.M."/>
            <person name="Andrzejewski T.M."/>
            <person name="Davidsen T.M."/>
            <person name="Wayne K.J."/>
            <person name="Tettelin H."/>
            <person name="Glass J.I."/>
            <person name="Rusch D."/>
            <person name="Podicherti R."/>
            <person name="Tsui H.-C.T."/>
            <person name="Winkler M.E."/>
        </authorList>
    </citation>
    <scope>NUCLEOTIDE SEQUENCE</scope>
</reference>
<evidence type="ECO:0000313" key="1">
    <source>
        <dbReference type="EMBL" id="SVC56121.1"/>
    </source>
</evidence>
<dbReference type="Pfam" id="PF11164">
    <property type="entry name" value="DUF2948"/>
    <property type="match status" value="1"/>
</dbReference>
<dbReference type="EMBL" id="UINC01097973">
    <property type="protein sequence ID" value="SVC56121.1"/>
    <property type="molecule type" value="Genomic_DNA"/>
</dbReference>